<dbReference type="InterPro" id="IPR001683">
    <property type="entry name" value="PX_dom"/>
</dbReference>
<dbReference type="PANTHER" id="PTHR10555">
    <property type="entry name" value="SORTING NEXIN"/>
    <property type="match status" value="1"/>
</dbReference>
<feature type="region of interest" description="Disordered" evidence="1">
    <location>
        <begin position="317"/>
        <end position="404"/>
    </location>
</feature>
<protein>
    <recommendedName>
        <fullName evidence="2">PX domain-containing protein</fullName>
    </recommendedName>
</protein>
<dbReference type="GO" id="GO:0005768">
    <property type="term" value="C:endosome"/>
    <property type="evidence" value="ECO:0007669"/>
    <property type="project" value="TreeGrafter"/>
</dbReference>
<feature type="domain" description="PX" evidence="2">
    <location>
        <begin position="418"/>
        <end position="532"/>
    </location>
</feature>
<dbReference type="Gene3D" id="3.30.1520.10">
    <property type="entry name" value="Phox-like domain"/>
    <property type="match status" value="1"/>
</dbReference>
<keyword evidence="4" id="KW-1185">Reference proteome</keyword>
<dbReference type="Proteomes" id="UP001151582">
    <property type="component" value="Unassembled WGS sequence"/>
</dbReference>
<dbReference type="Pfam" id="PF00787">
    <property type="entry name" value="PX"/>
    <property type="match status" value="1"/>
</dbReference>
<proteinExistence type="predicted"/>
<name>A0A9W8EEU7_9FUNG</name>
<dbReference type="SUPFAM" id="SSF64268">
    <property type="entry name" value="PX domain"/>
    <property type="match status" value="1"/>
</dbReference>
<dbReference type="InterPro" id="IPR036871">
    <property type="entry name" value="PX_dom_sf"/>
</dbReference>
<evidence type="ECO:0000313" key="4">
    <source>
        <dbReference type="Proteomes" id="UP001151582"/>
    </source>
</evidence>
<dbReference type="OrthoDB" id="10254720at2759"/>
<feature type="region of interest" description="Disordered" evidence="1">
    <location>
        <begin position="251"/>
        <end position="284"/>
    </location>
</feature>
<dbReference type="PANTHER" id="PTHR10555:SF170">
    <property type="entry name" value="FI18122P1"/>
    <property type="match status" value="1"/>
</dbReference>
<comment type="caution">
    <text evidence="3">The sequence shown here is derived from an EMBL/GenBank/DDBJ whole genome shotgun (WGS) entry which is preliminary data.</text>
</comment>
<organism evidence="3 4">
    <name type="scientific">Dimargaris verticillata</name>
    <dbReference type="NCBI Taxonomy" id="2761393"/>
    <lineage>
        <taxon>Eukaryota</taxon>
        <taxon>Fungi</taxon>
        <taxon>Fungi incertae sedis</taxon>
        <taxon>Zoopagomycota</taxon>
        <taxon>Kickxellomycotina</taxon>
        <taxon>Dimargaritomycetes</taxon>
        <taxon>Dimargaritales</taxon>
        <taxon>Dimargaritaceae</taxon>
        <taxon>Dimargaris</taxon>
    </lineage>
</organism>
<sequence>MITYEQIQTALNVVYEFSVALQGITNNVIARKAKRVEQPSSQGLAEVSELQADIQDLSMCVAVLKQRAVLCDRTAELAKLQHRCFNGTKSSSSEQNELKSQLALEKHASMLFETIRREIISTVALVPPHEQLSQFKSFVASPITRHFLQALEPPPNAKPPLQIHSTLHSTLHTTTAPPTLSHAEVPLSAETDLDGSMYHSVYESTPSLTLPQTTPGHPGRQSPLMASLDADALMANARRRLSSLNLAHNAAEPVEASHRGQQSPHALTASMHRARSGDGVPAKDGQLLWSQNELNQNYLGAARSSLGPHLTRHSLESSLGRVTRQPAPANRSRMSTSQLPSERAYASSRPWRTPPTIDELASSTVPTLSASQHRGYEETLASGTHHGENDRATSLSTCSSDGEYTEVDDAESAAVPLFATEVTVTDPIRVGFSLNSYVVYKCRAQRPDGTEVAVHRRYTDFENLRRALARAYRPFRRGIPKMPEKKVVGNFDREFLEHRQHELQYLLSYLVLHPVIGTSPLIPRWFESSRMS</sequence>
<reference evidence="3" key="1">
    <citation type="submission" date="2022-07" db="EMBL/GenBank/DDBJ databases">
        <title>Phylogenomic reconstructions and comparative analyses of Kickxellomycotina fungi.</title>
        <authorList>
            <person name="Reynolds N.K."/>
            <person name="Stajich J.E."/>
            <person name="Barry K."/>
            <person name="Grigoriev I.V."/>
            <person name="Crous P."/>
            <person name="Smith M.E."/>
        </authorList>
    </citation>
    <scope>NUCLEOTIDE SEQUENCE</scope>
    <source>
        <strain evidence="3">RSA 567</strain>
    </source>
</reference>
<evidence type="ECO:0000256" key="1">
    <source>
        <dbReference type="SAM" id="MobiDB-lite"/>
    </source>
</evidence>
<dbReference type="EMBL" id="JANBQB010000006">
    <property type="protein sequence ID" value="KAJ1985020.1"/>
    <property type="molecule type" value="Genomic_DNA"/>
</dbReference>
<dbReference type="GO" id="GO:0035091">
    <property type="term" value="F:phosphatidylinositol binding"/>
    <property type="evidence" value="ECO:0007669"/>
    <property type="project" value="InterPro"/>
</dbReference>
<feature type="compositionally biased region" description="Polar residues" evidence="1">
    <location>
        <begin position="361"/>
        <end position="372"/>
    </location>
</feature>
<dbReference type="AlphaFoldDB" id="A0A9W8EEU7"/>
<gene>
    <name evidence="3" type="ORF">H4R34_000277</name>
</gene>
<feature type="compositionally biased region" description="Polar residues" evidence="1">
    <location>
        <begin position="392"/>
        <end position="402"/>
    </location>
</feature>
<accession>A0A9W8EEU7</accession>
<dbReference type="SMART" id="SM00312">
    <property type="entry name" value="PX"/>
    <property type="match status" value="1"/>
</dbReference>
<evidence type="ECO:0000313" key="3">
    <source>
        <dbReference type="EMBL" id="KAJ1985020.1"/>
    </source>
</evidence>
<dbReference type="CDD" id="cd06093">
    <property type="entry name" value="PX_domain"/>
    <property type="match status" value="1"/>
</dbReference>
<evidence type="ECO:0000259" key="2">
    <source>
        <dbReference type="PROSITE" id="PS50195"/>
    </source>
</evidence>
<dbReference type="PROSITE" id="PS50195">
    <property type="entry name" value="PX"/>
    <property type="match status" value="1"/>
</dbReference>